<organism evidence="4">
    <name type="scientific">uncultured Truepera sp</name>
    <dbReference type="NCBI Taxonomy" id="543023"/>
    <lineage>
        <taxon>Bacteria</taxon>
        <taxon>Thermotogati</taxon>
        <taxon>Deinococcota</taxon>
        <taxon>Deinococci</taxon>
        <taxon>Trueperales</taxon>
        <taxon>Trueperaceae</taxon>
        <taxon>Truepera</taxon>
        <taxon>environmental samples</taxon>
    </lineage>
</organism>
<sequence>MSRTTYRTALLTLILLAACSQTATVPEATPKPVPETAPDAAPEPAPRRTGVPIIFDTDLGYDCDDAGALAVLHALADRGEANILATMTVVGDPHSAGALDVINTYYGRPDIPVGAYQGERWADARPYWYGSATDFLTPLVEGYPSSIKHKDSAPDAVQLYRKLLAAQPDNSVTVVAVGFSLNLANLLASAPDALSPLDGRALVGRKVKRLVYMGGMVQGTRPDFNLGDGPYRNGSTARRVLAGWPTEIVFAGAEIGRSIMTGSSLQAHLPDNPVARAYDLYPGTNRGGERPSWDLTAVLYAVRGGGDFWRVVRDEHLTISADGTTRWQAGAVSPARHRLEQTSRSRDVEGALEGLLN</sequence>
<feature type="compositionally biased region" description="Basic and acidic residues" evidence="1">
    <location>
        <begin position="337"/>
        <end position="349"/>
    </location>
</feature>
<dbReference type="Pfam" id="PF01156">
    <property type="entry name" value="IU_nuc_hydro"/>
    <property type="match status" value="1"/>
</dbReference>
<dbReference type="EC" id="3.2.2.1" evidence="4"/>
<evidence type="ECO:0000256" key="2">
    <source>
        <dbReference type="SAM" id="SignalP"/>
    </source>
</evidence>
<dbReference type="InterPro" id="IPR001910">
    <property type="entry name" value="Inosine/uridine_hydrolase_dom"/>
</dbReference>
<name>A0A6J4V0F6_9DEIN</name>
<dbReference type="SUPFAM" id="SSF53590">
    <property type="entry name" value="Nucleoside hydrolase"/>
    <property type="match status" value="1"/>
</dbReference>
<accession>A0A6J4V0F6</accession>
<keyword evidence="4" id="KW-0378">Hydrolase</keyword>
<dbReference type="InterPro" id="IPR036452">
    <property type="entry name" value="Ribo_hydro-like"/>
</dbReference>
<dbReference type="PANTHER" id="PTHR43264:SF1">
    <property type="entry name" value="INOSINE_URIDINE-PREFERRING NUCLEOSIDE HYDROLASE DOMAIN-CONTAINING PROTEIN"/>
    <property type="match status" value="1"/>
</dbReference>
<evidence type="ECO:0000313" key="4">
    <source>
        <dbReference type="EMBL" id="CAA9561853.1"/>
    </source>
</evidence>
<keyword evidence="4" id="KW-0326">Glycosidase</keyword>
<feature type="signal peptide" evidence="2">
    <location>
        <begin position="1"/>
        <end position="23"/>
    </location>
</feature>
<dbReference type="PROSITE" id="PS51257">
    <property type="entry name" value="PROKAR_LIPOPROTEIN"/>
    <property type="match status" value="1"/>
</dbReference>
<gene>
    <name evidence="4" type="ORF">AVDCRST_MAG86-837</name>
</gene>
<feature type="region of interest" description="Disordered" evidence="1">
    <location>
        <begin position="26"/>
        <end position="49"/>
    </location>
</feature>
<keyword evidence="2" id="KW-0732">Signal</keyword>
<reference evidence="4" key="1">
    <citation type="submission" date="2020-02" db="EMBL/GenBank/DDBJ databases">
        <authorList>
            <person name="Meier V. D."/>
        </authorList>
    </citation>
    <scope>NUCLEOTIDE SEQUENCE</scope>
    <source>
        <strain evidence="4">AVDCRST_MAG86</strain>
    </source>
</reference>
<dbReference type="GO" id="GO:0008477">
    <property type="term" value="F:purine nucleosidase activity"/>
    <property type="evidence" value="ECO:0007669"/>
    <property type="project" value="UniProtKB-EC"/>
</dbReference>
<proteinExistence type="predicted"/>
<feature type="chain" id="PRO_5026677148" evidence="2">
    <location>
        <begin position="24"/>
        <end position="357"/>
    </location>
</feature>
<evidence type="ECO:0000256" key="1">
    <source>
        <dbReference type="SAM" id="MobiDB-lite"/>
    </source>
</evidence>
<dbReference type="EMBL" id="CADCWP010000046">
    <property type="protein sequence ID" value="CAA9561853.1"/>
    <property type="molecule type" value="Genomic_DNA"/>
</dbReference>
<protein>
    <submittedName>
        <fullName evidence="4">Inosine-uridine preferring nucleoside hydrolase</fullName>
        <ecNumber evidence="4">3.2.2.1</ecNumber>
    </submittedName>
</protein>
<dbReference type="PANTHER" id="PTHR43264">
    <property type="match status" value="1"/>
</dbReference>
<dbReference type="Gene3D" id="3.90.245.10">
    <property type="entry name" value="Ribonucleoside hydrolase-like"/>
    <property type="match status" value="1"/>
</dbReference>
<feature type="domain" description="Inosine/uridine-preferring nucleoside hydrolase" evidence="3">
    <location>
        <begin position="53"/>
        <end position="330"/>
    </location>
</feature>
<feature type="region of interest" description="Disordered" evidence="1">
    <location>
        <begin position="332"/>
        <end position="357"/>
    </location>
</feature>
<dbReference type="AlphaFoldDB" id="A0A6J4V0F6"/>
<evidence type="ECO:0000259" key="3">
    <source>
        <dbReference type="Pfam" id="PF01156"/>
    </source>
</evidence>